<dbReference type="RefSeq" id="WP_092913280.1">
    <property type="nucleotide sequence ID" value="NZ_FOXB01000031.1"/>
</dbReference>
<dbReference type="Pfam" id="PF01937">
    <property type="entry name" value="ARMT1-like_dom"/>
    <property type="match status" value="1"/>
</dbReference>
<dbReference type="AlphaFoldDB" id="A0A1I5S8C5"/>
<dbReference type="InterPro" id="IPR002791">
    <property type="entry name" value="ARMT1-like_metal-bd"/>
</dbReference>
<dbReference type="PIRSF" id="PIRSF006593">
    <property type="entry name" value="UCP006593"/>
    <property type="match status" value="1"/>
</dbReference>
<gene>
    <name evidence="2" type="ORF">SAMN05216234_13123</name>
</gene>
<dbReference type="EMBL" id="FOXB01000031">
    <property type="protein sequence ID" value="SFP66506.1"/>
    <property type="molecule type" value="Genomic_DNA"/>
</dbReference>
<evidence type="ECO:0000259" key="1">
    <source>
        <dbReference type="Pfam" id="PF01937"/>
    </source>
</evidence>
<dbReference type="Proteomes" id="UP000199227">
    <property type="component" value="Unassembled WGS sequence"/>
</dbReference>
<feature type="domain" description="Damage-control phosphatase ARMT1-like metal-binding" evidence="1">
    <location>
        <begin position="5"/>
        <end position="280"/>
    </location>
</feature>
<dbReference type="OrthoDB" id="9796465at2"/>
<reference evidence="2 3" key="1">
    <citation type="submission" date="2016-10" db="EMBL/GenBank/DDBJ databases">
        <authorList>
            <person name="de Groot N.N."/>
        </authorList>
    </citation>
    <scope>NUCLEOTIDE SEQUENCE [LARGE SCALE GENOMIC DNA]</scope>
    <source>
        <strain evidence="2 3">EP1-55-1</strain>
    </source>
</reference>
<proteinExistence type="predicted"/>
<dbReference type="SUPFAM" id="SSF111321">
    <property type="entry name" value="AF1104-like"/>
    <property type="match status" value="1"/>
</dbReference>
<name>A0A1I5S8C5_9BACT</name>
<dbReference type="Gene3D" id="1.10.285.20">
    <property type="entry name" value="Uncharacterised protein PF01937, DUF89, domain 2"/>
    <property type="match status" value="1"/>
</dbReference>
<dbReference type="Gene3D" id="3.40.50.10880">
    <property type="entry name" value="Uncharacterised protein PF01937, DUF89, domain 3"/>
    <property type="match status" value="1"/>
</dbReference>
<accession>A0A1I5S8C5</accession>
<organism evidence="2 3">
    <name type="scientific">Hydrogenimonas thermophila</name>
    <dbReference type="NCBI Taxonomy" id="223786"/>
    <lineage>
        <taxon>Bacteria</taxon>
        <taxon>Pseudomonadati</taxon>
        <taxon>Campylobacterota</taxon>
        <taxon>Epsilonproteobacteria</taxon>
        <taxon>Campylobacterales</taxon>
        <taxon>Hydrogenimonadaceae</taxon>
        <taxon>Hydrogenimonas</taxon>
    </lineage>
</organism>
<evidence type="ECO:0000313" key="2">
    <source>
        <dbReference type="EMBL" id="SFP66506.1"/>
    </source>
</evidence>
<dbReference type="InterPro" id="IPR036075">
    <property type="entry name" value="ARMT-1-like_metal-bd_sf"/>
</dbReference>
<evidence type="ECO:0000313" key="3">
    <source>
        <dbReference type="Proteomes" id="UP000199227"/>
    </source>
</evidence>
<dbReference type="InterPro" id="IPR014444">
    <property type="entry name" value="PH1575-like"/>
</dbReference>
<sequence length="289" mass="32247">MNLTPTCVTCIFSQSLRVCEKLQVDDKTTKKILDSVAGMIPEWSFDETPPQVAARVYPEIAKLLQTDDIYYDFKREATEHAKAFIPFVEEMIDKYNDKFYASLKAAVAGNVIDLAAMEQFDLQEEVAKVFDSPFEIDDSEELRKILQNSKNLLVVGDNAGEHLFDKAMMKCLKNLFPNLHIFYAVRGKPIINDITIDEAIEAGIDEVAEIVDSGVDTPGLDLNRASDKMLSVYKQADVVLAKGMGNYESLYGISTCPTFFLLKVKCSVVAASLGRNVGDIICYKESLHD</sequence>
<dbReference type="STRING" id="223786.SAMN05216234_13123"/>
<protein>
    <recommendedName>
        <fullName evidence="1">Damage-control phosphatase ARMT1-like metal-binding domain-containing protein</fullName>
    </recommendedName>
</protein>
<keyword evidence="3" id="KW-1185">Reference proteome</keyword>